<name>A0A0A6VHN0_9BACI</name>
<evidence type="ECO:0000313" key="2">
    <source>
        <dbReference type="EMBL" id="NEY20854.1"/>
    </source>
</evidence>
<reference evidence="2 4" key="2">
    <citation type="submission" date="2020-02" db="EMBL/GenBank/DDBJ databases">
        <authorList>
            <person name="Feng H."/>
        </authorList>
    </citation>
    <scope>NUCLEOTIDE SEQUENCE [LARGE SCALE GENOMIC DNA]</scope>
    <source>
        <strain evidence="2 4">Gsoil 114</strain>
    </source>
</reference>
<evidence type="ECO:0000313" key="1">
    <source>
        <dbReference type="EMBL" id="KHD86923.1"/>
    </source>
</evidence>
<dbReference type="EMBL" id="JAAIWK010000022">
    <property type="protein sequence ID" value="NEY20854.1"/>
    <property type="molecule type" value="Genomic_DNA"/>
</dbReference>
<evidence type="ECO:0000313" key="4">
    <source>
        <dbReference type="Proteomes" id="UP000476934"/>
    </source>
</evidence>
<reference evidence="1 3" key="1">
    <citation type="submission" date="2014-10" db="EMBL/GenBank/DDBJ databases">
        <title>Draft genome of phytase producing Bacillus ginsengihumi strain M2.11.</title>
        <authorList>
            <person name="Toymentseva A."/>
            <person name="Boulygina E.A."/>
            <person name="Kazakov S.V."/>
            <person name="Kayumov I."/>
            <person name="Suleimanova A.D."/>
            <person name="Mardanova A.M."/>
            <person name="Maria S.N."/>
            <person name="Sergey M.Y."/>
            <person name="Sharipova M.R."/>
        </authorList>
    </citation>
    <scope>NUCLEOTIDE SEQUENCE [LARGE SCALE GENOMIC DNA]</scope>
    <source>
        <strain evidence="1 3">M2.11</strain>
    </source>
</reference>
<dbReference type="EMBL" id="JRUN01000001">
    <property type="protein sequence ID" value="KHD86923.1"/>
    <property type="molecule type" value="Genomic_DNA"/>
</dbReference>
<dbReference type="OrthoDB" id="2718899at2"/>
<comment type="caution">
    <text evidence="1">The sequence shown here is derived from an EMBL/GenBank/DDBJ whole genome shotgun (WGS) entry which is preliminary data.</text>
</comment>
<dbReference type="InterPro" id="IPR019723">
    <property type="entry name" value="Uncharacterised_YfmQ"/>
</dbReference>
<sequence>MTWVLVLSLIIIALIKILFTSPPTFVVDWFVGKFELHQKLNEDIVNININGKSLQGEEKQQIIKEYNEAIFLKRYGDVIPKKSGIPLVIDTKRGKNDVRLFVYRYDDHIDIFREYKKNVVAYRLLSESLQTRKISIDLLTLNQH</sequence>
<dbReference type="Proteomes" id="UP000030588">
    <property type="component" value="Unassembled WGS sequence"/>
</dbReference>
<dbReference type="Pfam" id="PF10787">
    <property type="entry name" value="YfmQ"/>
    <property type="match status" value="1"/>
</dbReference>
<dbReference type="RefSeq" id="WP_025727798.1">
    <property type="nucleotide sequence ID" value="NZ_JAAIWK010000022.1"/>
</dbReference>
<dbReference type="AlphaFoldDB" id="A0A0A6VHN0"/>
<organism evidence="1 3">
    <name type="scientific">Heyndrickxia ginsengihumi</name>
    <dbReference type="NCBI Taxonomy" id="363870"/>
    <lineage>
        <taxon>Bacteria</taxon>
        <taxon>Bacillati</taxon>
        <taxon>Bacillota</taxon>
        <taxon>Bacilli</taxon>
        <taxon>Bacillales</taxon>
        <taxon>Bacillaceae</taxon>
        <taxon>Heyndrickxia</taxon>
    </lineage>
</organism>
<gene>
    <name evidence="2" type="ORF">G4D61_12910</name>
    <name evidence="1" type="ORF">NG54_00685</name>
</gene>
<reference evidence="2 4" key="3">
    <citation type="submission" date="2020-03" db="EMBL/GenBank/DDBJ databases">
        <title>Bacillus aquiflavi sp. nov., isolated from yellow water of strong flavor Chinese baijiu in Yibin region of China.</title>
        <authorList>
            <person name="Xie J."/>
        </authorList>
    </citation>
    <scope>NUCLEOTIDE SEQUENCE [LARGE SCALE GENOMIC DNA]</scope>
    <source>
        <strain evidence="2 4">Gsoil 114</strain>
    </source>
</reference>
<proteinExistence type="predicted"/>
<evidence type="ECO:0000313" key="3">
    <source>
        <dbReference type="Proteomes" id="UP000030588"/>
    </source>
</evidence>
<dbReference type="Proteomes" id="UP000476934">
    <property type="component" value="Unassembled WGS sequence"/>
</dbReference>
<dbReference type="STRING" id="363870.NG54_00685"/>
<accession>A0A0A6VHN0</accession>
<keyword evidence="4" id="KW-1185">Reference proteome</keyword>
<protein>
    <submittedName>
        <fullName evidence="1">Uncharacterized protein</fullName>
    </submittedName>
</protein>